<dbReference type="RefSeq" id="WP_219066606.1">
    <property type="nucleotide sequence ID" value="NZ_CAJUXY010000009.1"/>
</dbReference>
<accession>A0ABY4QQT7</accession>
<keyword evidence="2" id="KW-1185">Reference proteome</keyword>
<gene>
    <name evidence="1" type="ORF">M5I08_10775</name>
</gene>
<organism evidence="1 2">
    <name type="scientific">Candidatus Mycobacterium methanotrophicum</name>
    <dbReference type="NCBI Taxonomy" id="2943498"/>
    <lineage>
        <taxon>Bacteria</taxon>
        <taxon>Bacillati</taxon>
        <taxon>Actinomycetota</taxon>
        <taxon>Actinomycetes</taxon>
        <taxon>Mycobacteriales</taxon>
        <taxon>Mycobacteriaceae</taxon>
        <taxon>Mycobacterium</taxon>
    </lineage>
</organism>
<dbReference type="EMBL" id="CP097320">
    <property type="protein sequence ID" value="UQX12638.1"/>
    <property type="molecule type" value="Genomic_DNA"/>
</dbReference>
<protein>
    <submittedName>
        <fullName evidence="1">Enoyl-CoA hydratase-related protein</fullName>
    </submittedName>
</protein>
<evidence type="ECO:0000313" key="1">
    <source>
        <dbReference type="EMBL" id="UQX12638.1"/>
    </source>
</evidence>
<evidence type="ECO:0000313" key="2">
    <source>
        <dbReference type="Proteomes" id="UP001056610"/>
    </source>
</evidence>
<dbReference type="InterPro" id="IPR001753">
    <property type="entry name" value="Enoyl-CoA_hydra/iso"/>
</dbReference>
<sequence length="65" mass="7142">MSDELRGTTDGAVWIVTINRPHAHNVINAALHHKLLDVWRDLERDGCVVLTGAGKTFAPEVISHS</sequence>
<reference evidence="1" key="1">
    <citation type="submission" date="2022-05" db="EMBL/GenBank/DDBJ databases">
        <title>A methanotrophic Mycobacterium dominates a cave microbial ecosystem.</title>
        <authorList>
            <person name="Van Spanning R.J.M."/>
            <person name="Guan Q."/>
            <person name="Melkonian C."/>
            <person name="Gallant J."/>
            <person name="Polerecky L."/>
            <person name="Flot J.-F."/>
            <person name="Brandt B.W."/>
            <person name="Braster M."/>
            <person name="Iturbe Espinoza P."/>
            <person name="Aerts J."/>
            <person name="Meima-Franke M."/>
            <person name="Piersma S.R."/>
            <person name="Bunduc C."/>
            <person name="Ummels R."/>
            <person name="Pain A."/>
            <person name="Fleming E.J."/>
            <person name="van der Wel N."/>
            <person name="Gherman V.D."/>
            <person name="Sarbu S.M."/>
            <person name="Bodelier P.L.E."/>
            <person name="Bitter W."/>
        </authorList>
    </citation>
    <scope>NUCLEOTIDE SEQUENCE</scope>
    <source>
        <strain evidence="1">Sulfur Cave</strain>
    </source>
</reference>
<dbReference type="Pfam" id="PF00378">
    <property type="entry name" value="ECH_1"/>
    <property type="match status" value="1"/>
</dbReference>
<dbReference type="Proteomes" id="UP001056610">
    <property type="component" value="Chromosome"/>
</dbReference>
<proteinExistence type="predicted"/>
<name>A0ABY4QQT7_9MYCO</name>